<keyword evidence="1" id="KW-0210">Decarboxylase</keyword>
<dbReference type="Pfam" id="PF12588">
    <property type="entry name" value="PSDC"/>
    <property type="match status" value="1"/>
</dbReference>
<gene>
    <name evidence="4" type="ORF">BT96DRAFT_925509</name>
</gene>
<sequence>MPGSKPLVHHRIGGWLPRDHEVLRRWLDKKIGFVERSGKAPRDWHPVIQEFKALIEGNPILYMDFHQMFEQVPTKPPYDKDPTGKPQVRDYLVMLSLFDHIITTAPEYEANDLVGFPVNAILDWPMGTSAGQAAFANPSVNMHFKKMFDAWTRFLTSYDSTYVLTTADNGWFGGPASGVMPDFSETFICDPSDPSGHYGFKSWDDFFTRRFREDLRPVANSDNDDVINSGCESKVYCIAKQIKMNDKFWLKGEPYSLHHMLNGDPLTKHFEGGTIYQAFLSALSYHRWNSPVNGVVKKIVMVPGTYYLESPSMGFVNPEGPDPGAPNNSQGFITQTAARALIFIESSNPNIGLMCMVVVGMAEVSTCQVTAYETMKVVKGQEIGMFHFGGSTHCLIFRHQTNVNFEVEKWDSVLLNAKIATVSAA</sequence>
<dbReference type="OrthoDB" id="5973539at2759"/>
<dbReference type="GO" id="GO:0004609">
    <property type="term" value="F:phosphatidylserine decarboxylase activity"/>
    <property type="evidence" value="ECO:0007669"/>
    <property type="project" value="InterPro"/>
</dbReference>
<dbReference type="EMBL" id="ML769637">
    <property type="protein sequence ID" value="KAE9391065.1"/>
    <property type="molecule type" value="Genomic_DNA"/>
</dbReference>
<name>A0A6A4H152_9AGAR</name>
<dbReference type="InterPro" id="IPR022237">
    <property type="entry name" value="PsiD-like"/>
</dbReference>
<keyword evidence="2" id="KW-0456">Lyase</keyword>
<evidence type="ECO:0000256" key="1">
    <source>
        <dbReference type="ARBA" id="ARBA00022793"/>
    </source>
</evidence>
<evidence type="ECO:0000256" key="2">
    <source>
        <dbReference type="ARBA" id="ARBA00023239"/>
    </source>
</evidence>
<dbReference type="PANTHER" id="PTHR10067">
    <property type="entry name" value="PHOSPHATIDYLSERINE DECARBOXYLASE"/>
    <property type="match status" value="1"/>
</dbReference>
<evidence type="ECO:0000259" key="3">
    <source>
        <dbReference type="Pfam" id="PF12588"/>
    </source>
</evidence>
<evidence type="ECO:0000313" key="4">
    <source>
        <dbReference type="EMBL" id="KAE9391065.1"/>
    </source>
</evidence>
<organism evidence="4 5">
    <name type="scientific">Gymnopus androsaceus JB14</name>
    <dbReference type="NCBI Taxonomy" id="1447944"/>
    <lineage>
        <taxon>Eukaryota</taxon>
        <taxon>Fungi</taxon>
        <taxon>Dikarya</taxon>
        <taxon>Basidiomycota</taxon>
        <taxon>Agaricomycotina</taxon>
        <taxon>Agaricomycetes</taxon>
        <taxon>Agaricomycetidae</taxon>
        <taxon>Agaricales</taxon>
        <taxon>Marasmiineae</taxon>
        <taxon>Omphalotaceae</taxon>
        <taxon>Gymnopus</taxon>
    </lineage>
</organism>
<proteinExistence type="predicted"/>
<protein>
    <submittedName>
        <fullName evidence="4">Phosphatidylserine decarboxylase-like protein</fullName>
    </submittedName>
</protein>
<evidence type="ECO:0000313" key="5">
    <source>
        <dbReference type="Proteomes" id="UP000799118"/>
    </source>
</evidence>
<dbReference type="AlphaFoldDB" id="A0A6A4H152"/>
<dbReference type="InterPro" id="IPR003817">
    <property type="entry name" value="PS_Dcarbxylase"/>
</dbReference>
<dbReference type="GO" id="GO:0006646">
    <property type="term" value="P:phosphatidylethanolamine biosynthetic process"/>
    <property type="evidence" value="ECO:0007669"/>
    <property type="project" value="TreeGrafter"/>
</dbReference>
<dbReference type="PANTHER" id="PTHR10067:SF9">
    <property type="entry name" value="PHOSPHATIDYLSERINE DECARBOXYLASE FAMILY PROTEIN (AFU_ORTHOLOGUE AFUA_7G01730)"/>
    <property type="match status" value="1"/>
</dbReference>
<dbReference type="GO" id="GO:0005739">
    <property type="term" value="C:mitochondrion"/>
    <property type="evidence" value="ECO:0007669"/>
    <property type="project" value="TreeGrafter"/>
</dbReference>
<accession>A0A6A4H152</accession>
<dbReference type="Pfam" id="PF02666">
    <property type="entry name" value="PS_Dcarbxylase"/>
    <property type="match status" value="1"/>
</dbReference>
<keyword evidence="5" id="KW-1185">Reference proteome</keyword>
<reference evidence="4" key="1">
    <citation type="journal article" date="2019" name="Environ. Microbiol.">
        <title>Fungal ecological strategies reflected in gene transcription - a case study of two litter decomposers.</title>
        <authorList>
            <person name="Barbi F."/>
            <person name="Kohler A."/>
            <person name="Barry K."/>
            <person name="Baskaran P."/>
            <person name="Daum C."/>
            <person name="Fauchery L."/>
            <person name="Ihrmark K."/>
            <person name="Kuo A."/>
            <person name="LaButti K."/>
            <person name="Lipzen A."/>
            <person name="Morin E."/>
            <person name="Grigoriev I.V."/>
            <person name="Henrissat B."/>
            <person name="Lindahl B."/>
            <person name="Martin F."/>
        </authorList>
    </citation>
    <scope>NUCLEOTIDE SEQUENCE</scope>
    <source>
        <strain evidence="4">JB14</strain>
    </source>
</reference>
<feature type="domain" description="L-tryptophan decarboxylase PsiD-like" evidence="3">
    <location>
        <begin position="45"/>
        <end position="176"/>
    </location>
</feature>
<dbReference type="Proteomes" id="UP000799118">
    <property type="component" value="Unassembled WGS sequence"/>
</dbReference>